<dbReference type="InterPro" id="IPR027417">
    <property type="entry name" value="P-loop_NTPase"/>
</dbReference>
<dbReference type="InterPro" id="IPR035421">
    <property type="entry name" value="Terminase_6C"/>
</dbReference>
<dbReference type="Gene3D" id="3.30.420.280">
    <property type="match status" value="1"/>
</dbReference>
<proteinExistence type="predicted"/>
<dbReference type="EMBL" id="LR796228">
    <property type="protein sequence ID" value="CAB4128353.1"/>
    <property type="molecule type" value="Genomic_DNA"/>
</dbReference>
<dbReference type="Gene3D" id="3.40.50.300">
    <property type="entry name" value="P-loop containing nucleotide triphosphate hydrolases"/>
    <property type="match status" value="1"/>
</dbReference>
<accession>A0A6J5L4V2</accession>
<evidence type="ECO:0000313" key="6">
    <source>
        <dbReference type="EMBL" id="CAB4128353.1"/>
    </source>
</evidence>
<dbReference type="GO" id="GO:0005524">
    <property type="term" value="F:ATP binding"/>
    <property type="evidence" value="ECO:0007669"/>
    <property type="project" value="UniProtKB-KW"/>
</dbReference>
<gene>
    <name evidence="6" type="ORF">UFOVP102_32</name>
</gene>
<evidence type="ECO:0000259" key="5">
    <source>
        <dbReference type="Pfam" id="PF17289"/>
    </source>
</evidence>
<dbReference type="Pfam" id="PF03237">
    <property type="entry name" value="Terminase_6N"/>
    <property type="match status" value="1"/>
</dbReference>
<organism evidence="6">
    <name type="scientific">uncultured Caudovirales phage</name>
    <dbReference type="NCBI Taxonomy" id="2100421"/>
    <lineage>
        <taxon>Viruses</taxon>
        <taxon>Duplodnaviria</taxon>
        <taxon>Heunggongvirae</taxon>
        <taxon>Uroviricota</taxon>
        <taxon>Caudoviricetes</taxon>
        <taxon>Peduoviridae</taxon>
        <taxon>Maltschvirus</taxon>
        <taxon>Maltschvirus maltsch</taxon>
    </lineage>
</organism>
<keyword evidence="3" id="KW-0067">ATP-binding</keyword>
<keyword evidence="2" id="KW-0547">Nucleotide-binding</keyword>
<reference evidence="6" key="1">
    <citation type="submission" date="2020-04" db="EMBL/GenBank/DDBJ databases">
        <authorList>
            <person name="Chiriac C."/>
            <person name="Salcher M."/>
            <person name="Ghai R."/>
            <person name="Kavagutti S V."/>
        </authorList>
    </citation>
    <scope>NUCLEOTIDE SEQUENCE</scope>
</reference>
<dbReference type="Pfam" id="PF17289">
    <property type="entry name" value="Terminase_6C"/>
    <property type="match status" value="1"/>
</dbReference>
<feature type="domain" description="Terminase large subunit gp17-like C-terminal" evidence="5">
    <location>
        <begin position="249"/>
        <end position="351"/>
    </location>
</feature>
<sequence>MGRREVIIPYAPREAFMPFHQRTERWSCLVAHRRAGKTVAAINDLIRRALTEGGVRAQYAYIAPFRSQAKSVAWDYLKFYAQPVSKSTNESDLTVELVNGAKIRLFGSDNADAMRGLGFNGVYLDEYGDFKPSVWGNVIRPTLSDRLGWAVFGGTPKGKNQFHDIYRVSQATPDWFLLRLPATVSKILADSELRAAREQLSQDQYDQEYECSFEAAILGAFYGQEMRQVDTEGRVRDLKFDPDAPVFTAWDLGYRDDTAIWWYQVVRGEIHVMDYYAVSGASIEEIANVVNSKGYRYTKHFLPHDARAKTLASGGKSIVEQLANHLGGMSKLAIVPEIGVQDGIQAVRMILPKCYFDPICDEGLEALRQYQREYDEDKKTFRQTPRHDWCSHPADAFRMLAVAYRQDKSNEPQPKGKTLQTITLDELWDFEISHKEERI</sequence>
<name>A0A6J5L4V2_9CAUD</name>
<protein>
    <submittedName>
        <fullName evidence="6">Terminase-like family</fullName>
    </submittedName>
</protein>
<evidence type="ECO:0000256" key="4">
    <source>
        <dbReference type="ARBA" id="ARBA00023219"/>
    </source>
</evidence>
<evidence type="ECO:0000256" key="3">
    <source>
        <dbReference type="ARBA" id="ARBA00022840"/>
    </source>
</evidence>
<evidence type="ECO:0000256" key="2">
    <source>
        <dbReference type="ARBA" id="ARBA00022741"/>
    </source>
</evidence>
<keyword evidence="4" id="KW-0231">Viral genome packaging</keyword>
<keyword evidence="1" id="KW-1188">Viral release from host cell</keyword>
<evidence type="ECO:0000256" key="1">
    <source>
        <dbReference type="ARBA" id="ARBA00022612"/>
    </source>
</evidence>